<dbReference type="SUPFAM" id="SSF51419">
    <property type="entry name" value="PLP-binding barrel"/>
    <property type="match status" value="1"/>
</dbReference>
<evidence type="ECO:0000256" key="2">
    <source>
        <dbReference type="ARBA" id="ARBA00008872"/>
    </source>
</evidence>
<keyword evidence="8" id="KW-1185">Reference proteome</keyword>
<dbReference type="InterPro" id="IPR009006">
    <property type="entry name" value="Ala_racemase/Decarboxylase_C"/>
</dbReference>
<feature type="active site" description="Proton donor" evidence="5">
    <location>
        <position position="295"/>
    </location>
</feature>
<dbReference type="Gene3D" id="3.20.20.10">
    <property type="entry name" value="Alanine racemase"/>
    <property type="match status" value="1"/>
</dbReference>
<keyword evidence="4 7" id="KW-0456">Lyase</keyword>
<feature type="modified residue" description="N6-(pyridoxal phosphate)lysine" evidence="5">
    <location>
        <position position="34"/>
    </location>
</feature>
<proteinExistence type="inferred from homology"/>
<dbReference type="EC" id="4.1.1.17" evidence="7"/>
<dbReference type="Proteomes" id="UP000254664">
    <property type="component" value="Unassembled WGS sequence"/>
</dbReference>
<organism evidence="7 8">
    <name type="scientific">Clostridium putrefaciens</name>
    <dbReference type="NCBI Taxonomy" id="99675"/>
    <lineage>
        <taxon>Bacteria</taxon>
        <taxon>Bacillati</taxon>
        <taxon>Bacillota</taxon>
        <taxon>Clostridia</taxon>
        <taxon>Eubacteriales</taxon>
        <taxon>Clostridiaceae</taxon>
        <taxon>Clostridium</taxon>
    </lineage>
</organism>
<comment type="similarity">
    <text evidence="2">Belongs to the Orn/Lys/Arg decarboxylase class-II family.</text>
</comment>
<name>A0A381J808_9CLOT</name>
<comment type="cofactor">
    <cofactor evidence="1 5">
        <name>pyridoxal 5'-phosphate</name>
        <dbReference type="ChEBI" id="CHEBI:597326"/>
    </cofactor>
</comment>
<evidence type="ECO:0000256" key="5">
    <source>
        <dbReference type="PIRSR" id="PIRSR600183-50"/>
    </source>
</evidence>
<evidence type="ECO:0000313" key="7">
    <source>
        <dbReference type="EMBL" id="SUY47139.1"/>
    </source>
</evidence>
<dbReference type="InterPro" id="IPR029066">
    <property type="entry name" value="PLP-binding_barrel"/>
</dbReference>
<dbReference type="SUPFAM" id="SSF50621">
    <property type="entry name" value="Alanine racemase C-terminal domain-like"/>
    <property type="match status" value="1"/>
</dbReference>
<dbReference type="Gene3D" id="2.40.37.10">
    <property type="entry name" value="Lyase, Ornithine Decarboxylase, Chain A, domain 1"/>
    <property type="match status" value="1"/>
</dbReference>
<dbReference type="GO" id="GO:0005737">
    <property type="term" value="C:cytoplasm"/>
    <property type="evidence" value="ECO:0007669"/>
    <property type="project" value="TreeGrafter"/>
</dbReference>
<evidence type="ECO:0000259" key="6">
    <source>
        <dbReference type="Pfam" id="PF02784"/>
    </source>
</evidence>
<dbReference type="AlphaFoldDB" id="A0A381J808"/>
<keyword evidence="3 5" id="KW-0663">Pyridoxal phosphate</keyword>
<dbReference type="InterPro" id="IPR022644">
    <property type="entry name" value="De-COase2_N"/>
</dbReference>
<dbReference type="InterPro" id="IPR002433">
    <property type="entry name" value="Orn_de-COase"/>
</dbReference>
<dbReference type="GO" id="GO:0004586">
    <property type="term" value="F:ornithine decarboxylase activity"/>
    <property type="evidence" value="ECO:0007669"/>
    <property type="project" value="UniProtKB-EC"/>
</dbReference>
<dbReference type="GO" id="GO:0033387">
    <property type="term" value="P:putrescine biosynthetic process from arginine, via ornithine"/>
    <property type="evidence" value="ECO:0007669"/>
    <property type="project" value="TreeGrafter"/>
</dbReference>
<evidence type="ECO:0000256" key="4">
    <source>
        <dbReference type="ARBA" id="ARBA00023239"/>
    </source>
</evidence>
<feature type="domain" description="Orn/DAP/Arg decarboxylase 2 N-terminal" evidence="6">
    <location>
        <begin position="12"/>
        <end position="232"/>
    </location>
</feature>
<protein>
    <submittedName>
        <fullName evidence="7">Carboxynorspermidine decarboxylase</fullName>
        <ecNumber evidence="7">4.1.1.17</ecNumber>
    </submittedName>
</protein>
<evidence type="ECO:0000313" key="8">
    <source>
        <dbReference type="Proteomes" id="UP000254664"/>
    </source>
</evidence>
<dbReference type="EMBL" id="UFWZ01000001">
    <property type="protein sequence ID" value="SUY47139.1"/>
    <property type="molecule type" value="Genomic_DNA"/>
</dbReference>
<evidence type="ECO:0000256" key="1">
    <source>
        <dbReference type="ARBA" id="ARBA00001933"/>
    </source>
</evidence>
<dbReference type="PRINTS" id="PR01182">
    <property type="entry name" value="ORNDCRBXLASE"/>
</dbReference>
<dbReference type="OrthoDB" id="9802241at2"/>
<sequence>MNTPVYIFSKKELVSNYQNMCSLLKNAHVCYTLKTNAEKDVLKVLADVGASFECASVGEYKRIMDLGVSPECTIFGLPIKPEETIQYVYDNGGKYFVFEELLELNKLIKYAPDSKKVLRINVNDIVSNTIDYGMLMEDIINNEGGFLQYVDGISFHISNNTNVEVFRKACQRVDEILQLLNTIHRKKYLVNIGGGFHLNAGQEFYDGLNCAIEELVKKYDVDVYAEPGESIVGSAGKLYTKVIDVRKDGHMMDVYMDSGVPQGVATRRQPSDVKLFNNIRTKQKKSIYRFMDCTCLGAALVIKRSNLDIQVDDILEFEGCGAYTTVFCNDFHSYEKCPVIVK</sequence>
<dbReference type="InterPro" id="IPR000183">
    <property type="entry name" value="Orn/DAP/Arg_de-COase"/>
</dbReference>
<dbReference type="Pfam" id="PF02784">
    <property type="entry name" value="Orn_Arg_deC_N"/>
    <property type="match status" value="1"/>
</dbReference>
<dbReference type="PRINTS" id="PR01179">
    <property type="entry name" value="ODADCRBXLASE"/>
</dbReference>
<evidence type="ECO:0000256" key="3">
    <source>
        <dbReference type="ARBA" id="ARBA00022898"/>
    </source>
</evidence>
<accession>A0A381J808</accession>
<dbReference type="PANTHER" id="PTHR11482">
    <property type="entry name" value="ARGININE/DIAMINOPIMELATE/ORNITHINE DECARBOXYLASE"/>
    <property type="match status" value="1"/>
</dbReference>
<dbReference type="PANTHER" id="PTHR11482:SF6">
    <property type="entry name" value="ORNITHINE DECARBOXYLASE 1-RELATED"/>
    <property type="match status" value="1"/>
</dbReference>
<reference evidence="7 8" key="1">
    <citation type="submission" date="2018-06" db="EMBL/GenBank/DDBJ databases">
        <authorList>
            <consortium name="Pathogen Informatics"/>
            <person name="Doyle S."/>
        </authorList>
    </citation>
    <scope>NUCLEOTIDE SEQUENCE [LARGE SCALE GENOMIC DNA]</scope>
    <source>
        <strain evidence="7 8">NCTC9836</strain>
    </source>
</reference>
<dbReference type="RefSeq" id="WP_115641125.1">
    <property type="nucleotide sequence ID" value="NZ_UFWZ01000001.1"/>
</dbReference>
<gene>
    <name evidence="7" type="primary">nspC</name>
    <name evidence="7" type="ORF">NCTC9836_01466</name>
</gene>